<evidence type="ECO:0000256" key="6">
    <source>
        <dbReference type="ARBA" id="ARBA00023316"/>
    </source>
</evidence>
<dbReference type="HAMAP" id="MF_00208">
    <property type="entry name" value="MurE"/>
    <property type="match status" value="1"/>
</dbReference>
<dbReference type="GO" id="GO:0005524">
    <property type="term" value="F:ATP binding"/>
    <property type="evidence" value="ECO:0007669"/>
    <property type="project" value="UniProtKB-UniRule"/>
</dbReference>
<dbReference type="InterPro" id="IPR004101">
    <property type="entry name" value="Mur_ligase_C"/>
</dbReference>
<keyword evidence="6 7" id="KW-0961">Cell wall biogenesis/degradation</keyword>
<comment type="caution">
    <text evidence="7">Lacks conserved residue(s) required for the propagation of feature annotation.</text>
</comment>
<feature type="binding site" evidence="7">
    <location>
        <position position="370"/>
    </location>
    <ligand>
        <name>meso-2,6-diaminopimelate</name>
        <dbReference type="ChEBI" id="CHEBI:57791"/>
    </ligand>
</feature>
<dbReference type="SUPFAM" id="SSF53244">
    <property type="entry name" value="MurD-like peptide ligases, peptide-binding domain"/>
    <property type="match status" value="1"/>
</dbReference>
<feature type="binding site" evidence="7">
    <location>
        <position position="18"/>
    </location>
    <ligand>
        <name>UDP-N-acetyl-alpha-D-muramoyl-L-alanyl-D-glutamate</name>
        <dbReference type="ChEBI" id="CHEBI:83900"/>
    </ligand>
</feature>
<dbReference type="GO" id="GO:0005737">
    <property type="term" value="C:cytoplasm"/>
    <property type="evidence" value="ECO:0007669"/>
    <property type="project" value="UniProtKB-SubCell"/>
</dbReference>
<dbReference type="Gene3D" id="3.40.1190.10">
    <property type="entry name" value="Mur-like, catalytic domain"/>
    <property type="match status" value="1"/>
</dbReference>
<evidence type="ECO:0000313" key="13">
    <source>
        <dbReference type="Proteomes" id="UP000233293"/>
    </source>
</evidence>
<dbReference type="GO" id="GO:0000287">
    <property type="term" value="F:magnesium ion binding"/>
    <property type="evidence" value="ECO:0007669"/>
    <property type="project" value="UniProtKB-UniRule"/>
</dbReference>
<dbReference type="PANTHER" id="PTHR23135">
    <property type="entry name" value="MUR LIGASE FAMILY MEMBER"/>
    <property type="match status" value="1"/>
</dbReference>
<dbReference type="EC" id="6.3.2.13" evidence="7"/>
<evidence type="ECO:0000259" key="10">
    <source>
        <dbReference type="Pfam" id="PF02875"/>
    </source>
</evidence>
<comment type="pathway">
    <text evidence="7 8">Cell wall biogenesis; peptidoglycan biosynthesis.</text>
</comment>
<keyword evidence="2 7" id="KW-0132">Cell division</keyword>
<feature type="binding site" evidence="7">
    <location>
        <position position="442"/>
    </location>
    <ligand>
        <name>meso-2,6-diaminopimelate</name>
        <dbReference type="ChEBI" id="CHEBI:57791"/>
    </ligand>
</feature>
<dbReference type="GO" id="GO:0051301">
    <property type="term" value="P:cell division"/>
    <property type="evidence" value="ECO:0007669"/>
    <property type="project" value="UniProtKB-KW"/>
</dbReference>
<dbReference type="UniPathway" id="UPA00219"/>
<feature type="binding site" evidence="7">
    <location>
        <position position="166"/>
    </location>
    <ligand>
        <name>UDP-N-acetyl-alpha-D-muramoyl-L-alanyl-D-glutamate</name>
        <dbReference type="ChEBI" id="CHEBI:83900"/>
    </ligand>
</feature>
<feature type="binding site" evidence="7">
    <location>
        <begin position="139"/>
        <end position="140"/>
    </location>
    <ligand>
        <name>UDP-N-acetyl-alpha-D-muramoyl-L-alanyl-D-glutamate</name>
        <dbReference type="ChEBI" id="CHEBI:83900"/>
    </ligand>
</feature>
<comment type="subcellular location">
    <subcellularLocation>
        <location evidence="7 8">Cytoplasm</location>
    </subcellularLocation>
</comment>
<dbReference type="Pfam" id="PF02875">
    <property type="entry name" value="Mur_ligase_C"/>
    <property type="match status" value="1"/>
</dbReference>
<comment type="similarity">
    <text evidence="1 7">Belongs to the MurCDEF family. MurE subfamily.</text>
</comment>
<evidence type="ECO:0000256" key="7">
    <source>
        <dbReference type="HAMAP-Rule" id="MF_00208"/>
    </source>
</evidence>
<dbReference type="GO" id="GO:0008765">
    <property type="term" value="F:UDP-N-acetylmuramoylalanyl-D-glutamate-2,6-diaminopimelate ligase activity"/>
    <property type="evidence" value="ECO:0007669"/>
    <property type="project" value="UniProtKB-UniRule"/>
</dbReference>
<gene>
    <name evidence="7" type="primary">murE</name>
    <name evidence="12" type="ORF">CWS72_20350</name>
</gene>
<protein>
    <recommendedName>
        <fullName evidence="7">UDP-N-acetylmuramoyl-L-alanyl-D-glutamate--2,6-diaminopimelate ligase</fullName>
        <ecNumber evidence="7">6.3.2.13</ecNumber>
    </recommendedName>
    <alternativeName>
        <fullName evidence="7">Meso-A2pm-adding enzyme</fullName>
    </alternativeName>
    <alternativeName>
        <fullName evidence="7">Meso-diaminopimelate-adding enzyme</fullName>
    </alternativeName>
    <alternativeName>
        <fullName evidence="7">UDP-MurNAc-L-Ala-D-Glu:meso-diaminopimelate ligase</fullName>
    </alternativeName>
    <alternativeName>
        <fullName evidence="7">UDP-MurNAc-tripeptide synthetase</fullName>
    </alternativeName>
    <alternativeName>
        <fullName evidence="7">UDP-N-acetylmuramyl-tripeptide synthetase</fullName>
    </alternativeName>
</protein>
<dbReference type="Gene3D" id="3.40.1390.10">
    <property type="entry name" value="MurE/MurF, N-terminal domain"/>
    <property type="match status" value="1"/>
</dbReference>
<evidence type="ECO:0000256" key="8">
    <source>
        <dbReference type="RuleBase" id="RU004135"/>
    </source>
</evidence>
<dbReference type="AlphaFoldDB" id="A0A2N3PQK4"/>
<feature type="binding site" evidence="7">
    <location>
        <begin position="394"/>
        <end position="397"/>
    </location>
    <ligand>
        <name>meso-2,6-diaminopimelate</name>
        <dbReference type="ChEBI" id="CHEBI:57791"/>
    </ligand>
</feature>
<keyword evidence="7" id="KW-0963">Cytoplasm</keyword>
<dbReference type="GO" id="GO:0008360">
    <property type="term" value="P:regulation of cell shape"/>
    <property type="evidence" value="ECO:0007669"/>
    <property type="project" value="UniProtKB-KW"/>
</dbReference>
<dbReference type="Gene3D" id="3.90.190.20">
    <property type="entry name" value="Mur ligase, C-terminal domain"/>
    <property type="match status" value="1"/>
</dbReference>
<evidence type="ECO:0000259" key="11">
    <source>
        <dbReference type="Pfam" id="PF08245"/>
    </source>
</evidence>
<feature type="domain" description="Mur ligase central" evidence="11">
    <location>
        <begin position="95"/>
        <end position="297"/>
    </location>
</feature>
<dbReference type="NCBIfam" id="NF001126">
    <property type="entry name" value="PRK00139.1-4"/>
    <property type="match status" value="1"/>
</dbReference>
<comment type="cofactor">
    <cofactor evidence="7">
        <name>Mg(2+)</name>
        <dbReference type="ChEBI" id="CHEBI:18420"/>
    </cofactor>
</comment>
<dbReference type="PANTHER" id="PTHR23135:SF4">
    <property type="entry name" value="UDP-N-ACETYLMURAMOYL-L-ALANYL-D-GLUTAMATE--2,6-DIAMINOPIMELATE LIGASE MURE HOMOLOG, CHLOROPLASTIC"/>
    <property type="match status" value="1"/>
</dbReference>
<keyword evidence="7 12" id="KW-0436">Ligase</keyword>
<keyword evidence="7" id="KW-0547">Nucleotide-binding</keyword>
<evidence type="ECO:0000313" key="12">
    <source>
        <dbReference type="EMBL" id="PKU22683.1"/>
    </source>
</evidence>
<evidence type="ECO:0000259" key="9">
    <source>
        <dbReference type="Pfam" id="PF01225"/>
    </source>
</evidence>
<feature type="binding site" evidence="7">
    <location>
        <position position="174"/>
    </location>
    <ligand>
        <name>UDP-N-acetyl-alpha-D-muramoyl-L-alanyl-D-glutamate</name>
        <dbReference type="ChEBI" id="CHEBI:83900"/>
    </ligand>
</feature>
<keyword evidence="7" id="KW-0460">Magnesium</keyword>
<name>A0A2N3PQK4_9PROT</name>
<comment type="PTM">
    <text evidence="7">Carboxylation is probably crucial for Mg(2+) binding and, consequently, for the gamma-phosphate positioning of ATP.</text>
</comment>
<dbReference type="InterPro" id="IPR005761">
    <property type="entry name" value="UDP-N-AcMur-Glu-dNH2Pim_ligase"/>
</dbReference>
<dbReference type="InterPro" id="IPR000713">
    <property type="entry name" value="Mur_ligase_N"/>
</dbReference>
<keyword evidence="3 7" id="KW-0133">Cell shape</keyword>
<dbReference type="SUPFAM" id="SSF53623">
    <property type="entry name" value="MurD-like peptide ligases, catalytic domain"/>
    <property type="match status" value="1"/>
</dbReference>
<keyword evidence="5 7" id="KW-0131">Cell cycle</keyword>
<feature type="domain" description="Mur ligase C-terminal" evidence="10">
    <location>
        <begin position="320"/>
        <end position="444"/>
    </location>
</feature>
<dbReference type="InterPro" id="IPR013221">
    <property type="entry name" value="Mur_ligase_cen"/>
</dbReference>
<dbReference type="InterPro" id="IPR036615">
    <property type="entry name" value="Mur_ligase_C_dom_sf"/>
</dbReference>
<keyword evidence="13" id="KW-1185">Reference proteome</keyword>
<organism evidence="12 13">
    <name type="scientific">Telmatospirillum siberiense</name>
    <dbReference type="NCBI Taxonomy" id="382514"/>
    <lineage>
        <taxon>Bacteria</taxon>
        <taxon>Pseudomonadati</taxon>
        <taxon>Pseudomonadota</taxon>
        <taxon>Alphaproteobacteria</taxon>
        <taxon>Rhodospirillales</taxon>
        <taxon>Rhodospirillaceae</taxon>
        <taxon>Telmatospirillum</taxon>
    </lineage>
</organism>
<keyword evidence="4 7" id="KW-0573">Peptidoglycan synthesis</keyword>
<feature type="domain" description="Mur ligase N-terminal catalytic" evidence="9">
    <location>
        <begin position="11"/>
        <end position="58"/>
    </location>
</feature>
<feature type="binding site" evidence="7">
    <location>
        <begin position="97"/>
        <end position="103"/>
    </location>
    <ligand>
        <name>ATP</name>
        <dbReference type="ChEBI" id="CHEBI:30616"/>
    </ligand>
</feature>
<evidence type="ECO:0000256" key="4">
    <source>
        <dbReference type="ARBA" id="ARBA00022984"/>
    </source>
</evidence>
<feature type="short sequence motif" description="Meso-diaminopimelate recognition motif" evidence="7">
    <location>
        <begin position="394"/>
        <end position="397"/>
    </location>
</feature>
<dbReference type="Pfam" id="PF01225">
    <property type="entry name" value="Mur_ligase"/>
    <property type="match status" value="1"/>
</dbReference>
<dbReference type="InterPro" id="IPR035911">
    <property type="entry name" value="MurE/MurF_N"/>
</dbReference>
<proteinExistence type="inferred from homology"/>
<sequence length="472" mass="49484">MAPALESDPDIAGLTADSRAVKPGHLFAALPGAKADGRDFIGDALSRGAAAVLAPLGTALPDARAVLFTDDNPRRRFALMAARFHSRQPKVVAAVTGTNGKTSVVNFARQIWAKSGLRAASLGTLGLNAPGRVEPGSLTTPDPVSLHRNLDRLAADGVTHAAIEASSHGLDQYRLDGVAVSIAAFTNFTRDHLDYHGGMDGYWQAKCRLFGEVMPAGRVAVINADSPQAGLLTRLCLDRGHRIISFGAAGTDIRLSRVAATSEGQDLSLIVMERPYQLHLPLVGAFQASNAACALGVVLATGIQPDAAVAALAGLEEVPGRLQKVASTSRGAAIFVDYAHTPDGLETALKALRPHTARHLVAVFGCGGDRDKGKRPQMGRIATLWADRVIITDDNPRGEDPAAIRAEILAACPGASEIGDRREAIRQAVASLGAGDLLIVAGKGHETGQIVKDRVLPFDDAEQARRAVEELA</sequence>
<dbReference type="InterPro" id="IPR036565">
    <property type="entry name" value="Mur-like_cat_sf"/>
</dbReference>
<evidence type="ECO:0000256" key="5">
    <source>
        <dbReference type="ARBA" id="ARBA00023306"/>
    </source>
</evidence>
<reference evidence="13" key="1">
    <citation type="submission" date="2017-12" db="EMBL/GenBank/DDBJ databases">
        <title>Draft genome sequence of Telmatospirillum siberiense 26-4b1T, an acidotolerant peatland alphaproteobacterium potentially involved in sulfur cycling.</title>
        <authorList>
            <person name="Hausmann B."/>
            <person name="Pjevac P."/>
            <person name="Schreck K."/>
            <person name="Herbold C.W."/>
            <person name="Daims H."/>
            <person name="Wagner M."/>
            <person name="Pester M."/>
            <person name="Loy A."/>
        </authorList>
    </citation>
    <scope>NUCLEOTIDE SEQUENCE [LARGE SCALE GENOMIC DNA]</scope>
    <source>
        <strain evidence="13">26-4b1</strain>
    </source>
</reference>
<comment type="caution">
    <text evidence="12">The sequence shown here is derived from an EMBL/GenBank/DDBJ whole genome shotgun (WGS) entry which is preliminary data.</text>
</comment>
<dbReference type="Proteomes" id="UP000233293">
    <property type="component" value="Unassembled WGS sequence"/>
</dbReference>
<dbReference type="Pfam" id="PF08245">
    <property type="entry name" value="Mur_ligase_M"/>
    <property type="match status" value="1"/>
</dbReference>
<evidence type="ECO:0000256" key="1">
    <source>
        <dbReference type="ARBA" id="ARBA00005898"/>
    </source>
</evidence>
<evidence type="ECO:0000256" key="3">
    <source>
        <dbReference type="ARBA" id="ARBA00022960"/>
    </source>
</evidence>
<dbReference type="OrthoDB" id="9800958at2"/>
<accession>A0A2N3PQK4</accession>
<dbReference type="GO" id="GO:0071555">
    <property type="term" value="P:cell wall organization"/>
    <property type="evidence" value="ECO:0007669"/>
    <property type="project" value="UniProtKB-KW"/>
</dbReference>
<comment type="function">
    <text evidence="7">Catalyzes the addition of meso-diaminopimelic acid to the nucleotide precursor UDP-N-acetylmuramoyl-L-alanyl-D-glutamate (UMAG) in the biosynthesis of bacterial cell-wall peptidoglycan.</text>
</comment>
<dbReference type="EMBL" id="PIUM01000028">
    <property type="protein sequence ID" value="PKU22683.1"/>
    <property type="molecule type" value="Genomic_DNA"/>
</dbReference>
<feature type="binding site" evidence="7">
    <location>
        <position position="172"/>
    </location>
    <ligand>
        <name>UDP-N-acetyl-alpha-D-muramoyl-L-alanyl-D-glutamate</name>
        <dbReference type="ChEBI" id="CHEBI:83900"/>
    </ligand>
</feature>
<dbReference type="NCBIfam" id="NF001124">
    <property type="entry name" value="PRK00139.1-2"/>
    <property type="match status" value="1"/>
</dbReference>
<feature type="modified residue" description="N6-carboxylysine" evidence="7">
    <location>
        <position position="206"/>
    </location>
</feature>
<dbReference type="GO" id="GO:0009252">
    <property type="term" value="P:peptidoglycan biosynthetic process"/>
    <property type="evidence" value="ECO:0007669"/>
    <property type="project" value="UniProtKB-UniRule"/>
</dbReference>
<keyword evidence="7" id="KW-0067">ATP-binding</keyword>
<feature type="binding site" evidence="7">
    <location>
        <position position="446"/>
    </location>
    <ligand>
        <name>meso-2,6-diaminopimelate</name>
        <dbReference type="ChEBI" id="CHEBI:57791"/>
    </ligand>
</feature>
<dbReference type="NCBIfam" id="TIGR01085">
    <property type="entry name" value="murE"/>
    <property type="match status" value="1"/>
</dbReference>
<comment type="catalytic activity">
    <reaction evidence="7">
        <text>UDP-N-acetyl-alpha-D-muramoyl-L-alanyl-D-glutamate + meso-2,6-diaminopimelate + ATP = UDP-N-acetyl-alpha-D-muramoyl-L-alanyl-gamma-D-glutamyl-meso-2,6-diaminopimelate + ADP + phosphate + H(+)</text>
        <dbReference type="Rhea" id="RHEA:23676"/>
        <dbReference type="ChEBI" id="CHEBI:15378"/>
        <dbReference type="ChEBI" id="CHEBI:30616"/>
        <dbReference type="ChEBI" id="CHEBI:43474"/>
        <dbReference type="ChEBI" id="CHEBI:57791"/>
        <dbReference type="ChEBI" id="CHEBI:83900"/>
        <dbReference type="ChEBI" id="CHEBI:83905"/>
        <dbReference type="ChEBI" id="CHEBI:456216"/>
        <dbReference type="EC" id="6.3.2.13"/>
    </reaction>
</comment>
<dbReference type="SUPFAM" id="SSF63418">
    <property type="entry name" value="MurE/MurF N-terminal domain"/>
    <property type="match status" value="1"/>
</dbReference>
<evidence type="ECO:0000256" key="2">
    <source>
        <dbReference type="ARBA" id="ARBA00022618"/>
    </source>
</evidence>